<feature type="compositionally biased region" description="Polar residues" evidence="1">
    <location>
        <begin position="127"/>
        <end position="138"/>
    </location>
</feature>
<feature type="region of interest" description="Disordered" evidence="1">
    <location>
        <begin position="316"/>
        <end position="350"/>
    </location>
</feature>
<feature type="region of interest" description="Disordered" evidence="1">
    <location>
        <begin position="290"/>
        <end position="309"/>
    </location>
</feature>
<protein>
    <submittedName>
        <fullName evidence="2">Unnamed protein product</fullName>
    </submittedName>
</protein>
<reference evidence="2" key="1">
    <citation type="submission" date="2023-04" db="EMBL/GenBank/DDBJ databases">
        <title>Phytophthora fragariaefolia NBRC 109709.</title>
        <authorList>
            <person name="Ichikawa N."/>
            <person name="Sato H."/>
            <person name="Tonouchi N."/>
        </authorList>
    </citation>
    <scope>NUCLEOTIDE SEQUENCE</scope>
    <source>
        <strain evidence="2">NBRC 109709</strain>
    </source>
</reference>
<name>A0A9W6WXZ6_9STRA</name>
<feature type="compositionally biased region" description="Basic and acidic residues" evidence="1">
    <location>
        <begin position="11"/>
        <end position="20"/>
    </location>
</feature>
<evidence type="ECO:0000256" key="1">
    <source>
        <dbReference type="SAM" id="MobiDB-lite"/>
    </source>
</evidence>
<dbReference type="AlphaFoldDB" id="A0A9W6WXZ6"/>
<keyword evidence="3" id="KW-1185">Reference proteome</keyword>
<accession>A0A9W6WXZ6</accession>
<dbReference type="EMBL" id="BSXT01000217">
    <property type="protein sequence ID" value="GMF21127.1"/>
    <property type="molecule type" value="Genomic_DNA"/>
</dbReference>
<sequence>MDRAQSPLVRAQERALRARSADAPSPAGSPETSVSVMAPPSDALETGGGSPSVAGSTEALVPCTPPAAPVGGTSGGVSESSSTSESAALSSTLGAAPRSAADAPEAPRGVNSAGLGAIQLIIPSPPATSGSSEVSAPVTSAFSGTPGAAAATSGSSTSLTINSDTSDDSGPAVHSALHKSKGKRSAKPFAKSQSSPPPPKKKQRLGRPSVDLKARKTVQQAMSAATNRSGLPQSTSSPPPITSTSASSAPVSGIAVSADSDMLSFASAPSGSNLPFSPILLAHVSPALSSASTMSLPSSPVAPSGVTPGTEALVPVEVYDDGGGDGEAASESSGPLGGVHAQIYGGRRRG</sequence>
<evidence type="ECO:0000313" key="3">
    <source>
        <dbReference type="Proteomes" id="UP001165121"/>
    </source>
</evidence>
<comment type="caution">
    <text evidence="2">The sequence shown here is derived from an EMBL/GenBank/DDBJ whole genome shotgun (WGS) entry which is preliminary data.</text>
</comment>
<feature type="compositionally biased region" description="Low complexity" evidence="1">
    <location>
        <begin position="232"/>
        <end position="251"/>
    </location>
</feature>
<feature type="region of interest" description="Disordered" evidence="1">
    <location>
        <begin position="1"/>
        <end position="251"/>
    </location>
</feature>
<proteinExistence type="predicted"/>
<gene>
    <name evidence="2" type="ORF">Pfra01_000272100</name>
</gene>
<evidence type="ECO:0000313" key="2">
    <source>
        <dbReference type="EMBL" id="GMF21127.1"/>
    </source>
</evidence>
<feature type="compositionally biased region" description="Low complexity" evidence="1">
    <location>
        <begin position="139"/>
        <end position="160"/>
    </location>
</feature>
<feature type="compositionally biased region" description="Basic residues" evidence="1">
    <location>
        <begin position="176"/>
        <end position="186"/>
    </location>
</feature>
<feature type="compositionally biased region" description="Low complexity" evidence="1">
    <location>
        <begin position="76"/>
        <end position="107"/>
    </location>
</feature>
<feature type="compositionally biased region" description="Polar residues" evidence="1">
    <location>
        <begin position="217"/>
        <end position="231"/>
    </location>
</feature>
<organism evidence="2 3">
    <name type="scientific">Phytophthora fragariaefolia</name>
    <dbReference type="NCBI Taxonomy" id="1490495"/>
    <lineage>
        <taxon>Eukaryota</taxon>
        <taxon>Sar</taxon>
        <taxon>Stramenopiles</taxon>
        <taxon>Oomycota</taxon>
        <taxon>Peronosporomycetes</taxon>
        <taxon>Peronosporales</taxon>
        <taxon>Peronosporaceae</taxon>
        <taxon>Phytophthora</taxon>
    </lineage>
</organism>
<feature type="compositionally biased region" description="Low complexity" evidence="1">
    <location>
        <begin position="290"/>
        <end position="299"/>
    </location>
</feature>
<dbReference type="Proteomes" id="UP001165121">
    <property type="component" value="Unassembled WGS sequence"/>
</dbReference>